<dbReference type="InterPro" id="IPR051542">
    <property type="entry name" value="Hydrogenase_cytochrome"/>
</dbReference>
<protein>
    <submittedName>
        <fullName evidence="8">Cytochrome b/b6 domain-containing protein</fullName>
    </submittedName>
</protein>
<gene>
    <name evidence="8" type="ORF">L2737_01695</name>
</gene>
<dbReference type="InterPro" id="IPR011577">
    <property type="entry name" value="Cyt_b561_bac/Ni-Hgenase"/>
</dbReference>
<keyword evidence="9" id="KW-1185">Reference proteome</keyword>
<evidence type="ECO:0000256" key="4">
    <source>
        <dbReference type="ARBA" id="ARBA00022989"/>
    </source>
</evidence>
<dbReference type="SUPFAM" id="SSF81342">
    <property type="entry name" value="Transmembrane di-heme cytochromes"/>
    <property type="match status" value="1"/>
</dbReference>
<keyword evidence="5 6" id="KW-0472">Membrane</keyword>
<keyword evidence="4 6" id="KW-1133">Transmembrane helix</keyword>
<feature type="transmembrane region" description="Helical" evidence="6">
    <location>
        <begin position="200"/>
        <end position="219"/>
    </location>
</feature>
<dbReference type="InterPro" id="IPR016174">
    <property type="entry name" value="Di-haem_cyt_TM"/>
</dbReference>
<name>A0ABT0KJN7_9GAMM</name>
<dbReference type="PANTHER" id="PTHR30485:SF2">
    <property type="entry name" value="BLL0597 PROTEIN"/>
    <property type="match status" value="1"/>
</dbReference>
<evidence type="ECO:0000313" key="8">
    <source>
        <dbReference type="EMBL" id="MCL1044047.1"/>
    </source>
</evidence>
<dbReference type="Proteomes" id="UP001202134">
    <property type="component" value="Unassembled WGS sequence"/>
</dbReference>
<dbReference type="EMBL" id="JAKIKU010000001">
    <property type="protein sequence ID" value="MCL1044047.1"/>
    <property type="molecule type" value="Genomic_DNA"/>
</dbReference>
<evidence type="ECO:0000259" key="7">
    <source>
        <dbReference type="Pfam" id="PF01292"/>
    </source>
</evidence>
<comment type="caution">
    <text evidence="8">The sequence shown here is derived from an EMBL/GenBank/DDBJ whole genome shotgun (WGS) entry which is preliminary data.</text>
</comment>
<dbReference type="PANTHER" id="PTHR30485">
    <property type="entry name" value="NI/FE-HYDROGENASE 1 B-TYPE CYTOCHROME SUBUNIT"/>
    <property type="match status" value="1"/>
</dbReference>
<feature type="transmembrane region" description="Helical" evidence="6">
    <location>
        <begin position="17"/>
        <end position="33"/>
    </location>
</feature>
<evidence type="ECO:0000256" key="3">
    <source>
        <dbReference type="ARBA" id="ARBA00022692"/>
    </source>
</evidence>
<evidence type="ECO:0000256" key="2">
    <source>
        <dbReference type="ARBA" id="ARBA00022475"/>
    </source>
</evidence>
<dbReference type="RefSeq" id="WP_248954532.1">
    <property type="nucleotide sequence ID" value="NZ_JAKIKU010000001.1"/>
</dbReference>
<evidence type="ECO:0000313" key="9">
    <source>
        <dbReference type="Proteomes" id="UP001202134"/>
    </source>
</evidence>
<reference evidence="8 9" key="1">
    <citation type="submission" date="2022-01" db="EMBL/GenBank/DDBJ databases">
        <title>Whole genome-based taxonomy of the Shewanellaceae.</title>
        <authorList>
            <person name="Martin-Rodriguez A.J."/>
        </authorList>
    </citation>
    <scope>NUCLEOTIDE SEQUENCE [LARGE SCALE GENOMIC DNA]</scope>
    <source>
        <strain evidence="8 9">DSM 24955</strain>
    </source>
</reference>
<keyword evidence="2" id="KW-1003">Cell membrane</keyword>
<accession>A0ABT0KJN7</accession>
<evidence type="ECO:0000256" key="5">
    <source>
        <dbReference type="ARBA" id="ARBA00023136"/>
    </source>
</evidence>
<dbReference type="Pfam" id="PF01292">
    <property type="entry name" value="Ni_hydr_CYTB"/>
    <property type="match status" value="1"/>
</dbReference>
<evidence type="ECO:0000256" key="1">
    <source>
        <dbReference type="ARBA" id="ARBA00004651"/>
    </source>
</evidence>
<feature type="transmembrane region" description="Helical" evidence="6">
    <location>
        <begin position="39"/>
        <end position="58"/>
    </location>
</feature>
<keyword evidence="3 6" id="KW-0812">Transmembrane</keyword>
<feature type="transmembrane region" description="Helical" evidence="6">
    <location>
        <begin position="146"/>
        <end position="167"/>
    </location>
</feature>
<feature type="domain" description="Cytochrome b561 bacterial/Ni-hydrogenase" evidence="7">
    <location>
        <begin position="10"/>
        <end position="179"/>
    </location>
</feature>
<sequence>MSIEQKKIKVWDIPTRLFHWLTVGLLISLWWTADSGEMEWHQICAYSLMVLVIFRLLWGIVGSETSRFTDFVSGPTKVLNYLTGKHKSTVVGHNPLGGYMVLFMLTVLSLQLFSGLFSSDDIFTEGPLYSTVSSDLGAWFTWLHKVNFNVILACIVLHISVILLYAIKGNNLVTAMISGNKKMTDKEYNMLSQEPKMTSSVLAIIIVAAISLVIGYWLIAPIVAYL</sequence>
<organism evidence="8 9">
    <name type="scientific">Shewanella electrodiphila</name>
    <dbReference type="NCBI Taxonomy" id="934143"/>
    <lineage>
        <taxon>Bacteria</taxon>
        <taxon>Pseudomonadati</taxon>
        <taxon>Pseudomonadota</taxon>
        <taxon>Gammaproteobacteria</taxon>
        <taxon>Alteromonadales</taxon>
        <taxon>Shewanellaceae</taxon>
        <taxon>Shewanella</taxon>
    </lineage>
</organism>
<proteinExistence type="predicted"/>
<comment type="subcellular location">
    <subcellularLocation>
        <location evidence="1">Cell membrane</location>
        <topology evidence="1">Multi-pass membrane protein</topology>
    </subcellularLocation>
</comment>
<evidence type="ECO:0000256" key="6">
    <source>
        <dbReference type="SAM" id="Phobius"/>
    </source>
</evidence>
<dbReference type="Gene3D" id="1.20.950.20">
    <property type="entry name" value="Transmembrane di-heme cytochromes, Chain C"/>
    <property type="match status" value="1"/>
</dbReference>
<feature type="transmembrane region" description="Helical" evidence="6">
    <location>
        <begin position="96"/>
        <end position="117"/>
    </location>
</feature>